<protein>
    <recommendedName>
        <fullName evidence="4">GLPGLI family protein</fullName>
    </recommendedName>
</protein>
<feature type="signal peptide" evidence="1">
    <location>
        <begin position="1"/>
        <end position="24"/>
    </location>
</feature>
<evidence type="ECO:0008006" key="4">
    <source>
        <dbReference type="Google" id="ProtNLM"/>
    </source>
</evidence>
<evidence type="ECO:0000313" key="2">
    <source>
        <dbReference type="EMBL" id="KGN92718.1"/>
    </source>
</evidence>
<dbReference type="InterPro" id="IPR005901">
    <property type="entry name" value="GLPGLI"/>
</dbReference>
<dbReference type="Proteomes" id="UP000030101">
    <property type="component" value="Unassembled WGS sequence"/>
</dbReference>
<accession>A0ABR4XLD9</accession>
<sequence>MRQIIFPVCLLLSLLLGTAESATAQSSEVYRAIYQVRGSYTPQEAVDKDSYTEAVLEIYPDRSFFFDSWFQVGDSVYQASLDSDGDMLRAAQAKRRTGVAPGLKIGVKSFFADNNRETSHVIGVDLYCYEEELNRPAWEVIQDSTAVKSGYNCVMAKAQYLGREWIAWYTSDIPSPTGPWKLWGLPGLIVEAKDSEGLFSFTLASFSATTPERLYGDFSKYKDAWKKRQTRKKKQVVETLSFFISDPVGYLHTTMPGRIKRIEDKDGREITGEELRNEFVYLER</sequence>
<dbReference type="Pfam" id="PF09697">
    <property type="entry name" value="Porph_ging"/>
    <property type="match status" value="1"/>
</dbReference>
<proteinExistence type="predicted"/>
<dbReference type="RefSeq" id="WP_152567478.1">
    <property type="nucleotide sequence ID" value="NZ_JQZV01000008.1"/>
</dbReference>
<comment type="caution">
    <text evidence="2">The sequence shown here is derived from an EMBL/GenBank/DDBJ whole genome shotgun (WGS) entry which is preliminary data.</text>
</comment>
<evidence type="ECO:0000313" key="3">
    <source>
        <dbReference type="Proteomes" id="UP000030101"/>
    </source>
</evidence>
<organism evidence="2 3">
    <name type="scientific">Porphyromonas canoris</name>
    <dbReference type="NCBI Taxonomy" id="36875"/>
    <lineage>
        <taxon>Bacteria</taxon>
        <taxon>Pseudomonadati</taxon>
        <taxon>Bacteroidota</taxon>
        <taxon>Bacteroidia</taxon>
        <taxon>Bacteroidales</taxon>
        <taxon>Porphyromonadaceae</taxon>
        <taxon>Porphyromonas</taxon>
    </lineage>
</organism>
<evidence type="ECO:0000256" key="1">
    <source>
        <dbReference type="SAM" id="SignalP"/>
    </source>
</evidence>
<gene>
    <name evidence="2" type="ORF">HQ43_04310</name>
</gene>
<dbReference type="NCBIfam" id="TIGR01200">
    <property type="entry name" value="GLPGLI"/>
    <property type="match status" value="1"/>
</dbReference>
<keyword evidence="3" id="KW-1185">Reference proteome</keyword>
<dbReference type="EMBL" id="JQZV01000008">
    <property type="protein sequence ID" value="KGN92718.1"/>
    <property type="molecule type" value="Genomic_DNA"/>
</dbReference>
<keyword evidence="1" id="KW-0732">Signal</keyword>
<reference evidence="2 3" key="1">
    <citation type="submission" date="2014-08" db="EMBL/GenBank/DDBJ databases">
        <title>Porphyromonas canoris strain:OH2762 Genome sequencing.</title>
        <authorList>
            <person name="Wallis C."/>
            <person name="Deusch O."/>
            <person name="O'Flynn C."/>
            <person name="Davis I."/>
            <person name="Jospin G."/>
            <person name="Darling A.E."/>
            <person name="Coil D.A."/>
            <person name="Alexiev A."/>
            <person name="Horsfall A."/>
            <person name="Kirkwood N."/>
            <person name="Harris S."/>
            <person name="Eisen J.A."/>
        </authorList>
    </citation>
    <scope>NUCLEOTIDE SEQUENCE [LARGE SCALE GENOMIC DNA]</scope>
    <source>
        <strain evidence="3">COT-108 OH2762</strain>
    </source>
</reference>
<feature type="chain" id="PRO_5046774678" description="GLPGLI family protein" evidence="1">
    <location>
        <begin position="25"/>
        <end position="284"/>
    </location>
</feature>
<name>A0ABR4XLD9_9PORP</name>